<evidence type="ECO:0000256" key="1">
    <source>
        <dbReference type="SAM" id="MobiDB-lite"/>
    </source>
</evidence>
<evidence type="ECO:0000313" key="3">
    <source>
        <dbReference type="Proteomes" id="UP001328107"/>
    </source>
</evidence>
<feature type="region of interest" description="Disordered" evidence="1">
    <location>
        <begin position="107"/>
        <end position="157"/>
    </location>
</feature>
<feature type="non-terminal residue" evidence="2">
    <location>
        <position position="1"/>
    </location>
</feature>
<reference evidence="3" key="1">
    <citation type="submission" date="2022-10" db="EMBL/GenBank/DDBJ databases">
        <title>Genome assembly of Pristionchus species.</title>
        <authorList>
            <person name="Yoshida K."/>
            <person name="Sommer R.J."/>
        </authorList>
    </citation>
    <scope>NUCLEOTIDE SEQUENCE [LARGE SCALE GENOMIC DNA]</scope>
    <source>
        <strain evidence="3">RS5460</strain>
    </source>
</reference>
<proteinExistence type="predicted"/>
<sequence length="340" mass="37412">SLLLFLISFSPSLAQLKGVCVCGPNRLPCECLPDQKETLNNLRDRVFRAFSVPSVPAPKPVQPQYFVLSRNIQSANFVQSIDEPIGYVLTTSPAEAFYLDATTGQLIPTTRPRTNPTKNSFFTPPYQPLPQSPSLSPLPQSLSTSSRPSLLLNGGSPQASFRASRMIRHPSNPVYFNPGVSPPSIPPQGIPFPVSGPFYPPQQPQPHRIIQYKQSPDPVLDFSEPNLVPVSQLTRIVKQRHAKKFILEKPRPGDVEDLSFVDGIDVVDGDIERKYKSFIAGSPPSASLDEPRETIRTRPRSILETLPSALIAKVANRLASKLPPPKFSFSITPSKSIPSF</sequence>
<feature type="compositionally biased region" description="Low complexity" evidence="1">
    <location>
        <begin position="108"/>
        <end position="117"/>
    </location>
</feature>
<evidence type="ECO:0000313" key="2">
    <source>
        <dbReference type="EMBL" id="GMR59485.1"/>
    </source>
</evidence>
<feature type="compositionally biased region" description="Low complexity" evidence="1">
    <location>
        <begin position="132"/>
        <end position="152"/>
    </location>
</feature>
<dbReference type="Proteomes" id="UP001328107">
    <property type="component" value="Unassembled WGS sequence"/>
</dbReference>
<keyword evidence="3" id="KW-1185">Reference proteome</keyword>
<organism evidence="2 3">
    <name type="scientific">Pristionchus mayeri</name>
    <dbReference type="NCBI Taxonomy" id="1317129"/>
    <lineage>
        <taxon>Eukaryota</taxon>
        <taxon>Metazoa</taxon>
        <taxon>Ecdysozoa</taxon>
        <taxon>Nematoda</taxon>
        <taxon>Chromadorea</taxon>
        <taxon>Rhabditida</taxon>
        <taxon>Rhabditina</taxon>
        <taxon>Diplogasteromorpha</taxon>
        <taxon>Diplogasteroidea</taxon>
        <taxon>Neodiplogasteridae</taxon>
        <taxon>Pristionchus</taxon>
    </lineage>
</organism>
<accession>A0AAN5DC86</accession>
<dbReference type="EMBL" id="BTRK01000006">
    <property type="protein sequence ID" value="GMR59485.1"/>
    <property type="molecule type" value="Genomic_DNA"/>
</dbReference>
<comment type="caution">
    <text evidence="2">The sequence shown here is derived from an EMBL/GenBank/DDBJ whole genome shotgun (WGS) entry which is preliminary data.</text>
</comment>
<protein>
    <submittedName>
        <fullName evidence="2">Uncharacterized protein</fullName>
    </submittedName>
</protein>
<gene>
    <name evidence="2" type="ORF">PMAYCL1PPCAC_29680</name>
</gene>
<name>A0AAN5DC86_9BILA</name>
<dbReference type="AlphaFoldDB" id="A0AAN5DC86"/>